<evidence type="ECO:0000256" key="5">
    <source>
        <dbReference type="ARBA" id="ARBA00022645"/>
    </source>
</evidence>
<evidence type="ECO:0000313" key="16">
    <source>
        <dbReference type="EMBL" id="EXM38101.1"/>
    </source>
</evidence>
<dbReference type="Gene3D" id="3.40.710.10">
    <property type="entry name" value="DD-peptidase/beta-lactamase superfamily"/>
    <property type="match status" value="1"/>
</dbReference>
<dbReference type="GO" id="GO:0071555">
    <property type="term" value="P:cell wall organization"/>
    <property type="evidence" value="ECO:0007669"/>
    <property type="project" value="UniProtKB-KW"/>
</dbReference>
<evidence type="ECO:0000256" key="6">
    <source>
        <dbReference type="ARBA" id="ARBA00022670"/>
    </source>
</evidence>
<keyword evidence="5" id="KW-0121">Carboxypeptidase</keyword>
<keyword evidence="17" id="KW-1185">Reference proteome</keyword>
<evidence type="ECO:0000256" key="2">
    <source>
        <dbReference type="ARBA" id="ARBA00004752"/>
    </source>
</evidence>
<dbReference type="Proteomes" id="UP000021369">
    <property type="component" value="Unassembled WGS sequence"/>
</dbReference>
<dbReference type="InterPro" id="IPR037167">
    <property type="entry name" value="Peptidase_S11_C_sf"/>
</dbReference>
<evidence type="ECO:0000256" key="1">
    <source>
        <dbReference type="ARBA" id="ARBA00003217"/>
    </source>
</evidence>
<dbReference type="PANTHER" id="PTHR21581">
    <property type="entry name" value="D-ALANYL-D-ALANINE CARBOXYPEPTIDASE"/>
    <property type="match status" value="1"/>
</dbReference>
<evidence type="ECO:0000313" key="17">
    <source>
        <dbReference type="Proteomes" id="UP000021369"/>
    </source>
</evidence>
<organism evidence="16 17">
    <name type="scientific">Ruminococcus albus SY3</name>
    <dbReference type="NCBI Taxonomy" id="1341156"/>
    <lineage>
        <taxon>Bacteria</taxon>
        <taxon>Bacillati</taxon>
        <taxon>Bacillota</taxon>
        <taxon>Clostridia</taxon>
        <taxon>Eubacteriales</taxon>
        <taxon>Oscillospiraceae</taxon>
        <taxon>Ruminococcus</taxon>
    </lineage>
</organism>
<dbReference type="InterPro" id="IPR012907">
    <property type="entry name" value="Peptidase_S11_C"/>
</dbReference>
<dbReference type="EC" id="3.4.16.4" evidence="4"/>
<comment type="pathway">
    <text evidence="2">Cell wall biogenesis; peptidoglycan biosynthesis.</text>
</comment>
<dbReference type="SUPFAM" id="SSF56601">
    <property type="entry name" value="beta-lactamase/transpeptidase-like"/>
    <property type="match status" value="1"/>
</dbReference>
<evidence type="ECO:0000256" key="8">
    <source>
        <dbReference type="ARBA" id="ARBA00022801"/>
    </source>
</evidence>
<comment type="similarity">
    <text evidence="3 14">Belongs to the peptidase S11 family.</text>
</comment>
<dbReference type="OrthoDB" id="9791132at2"/>
<evidence type="ECO:0000256" key="12">
    <source>
        <dbReference type="ARBA" id="ARBA00034000"/>
    </source>
</evidence>
<keyword evidence="10" id="KW-0573">Peptidoglycan synthesis</keyword>
<reference evidence="16 17" key="1">
    <citation type="submission" date="2013-06" db="EMBL/GenBank/DDBJ databases">
        <title>Rumen cellulosomics: divergent fiber-degrading strategies revealed by comparative genome-wide analysis of six Ruminococcal strains.</title>
        <authorList>
            <person name="Dassa B."/>
            <person name="Borovok I."/>
            <person name="Lamed R."/>
            <person name="Flint H."/>
            <person name="Yeoman C.J."/>
            <person name="White B."/>
            <person name="Bayer E.A."/>
        </authorList>
    </citation>
    <scope>NUCLEOTIDE SEQUENCE [LARGE SCALE GENOMIC DNA]</scope>
    <source>
        <strain evidence="16 17">SY3</strain>
    </source>
</reference>
<name>A0A011VSA1_RUMAL</name>
<gene>
    <name evidence="16" type="ORF">RASY3_17565</name>
</gene>
<dbReference type="GO" id="GO:0009002">
    <property type="term" value="F:serine-type D-Ala-D-Ala carboxypeptidase activity"/>
    <property type="evidence" value="ECO:0007669"/>
    <property type="project" value="UniProtKB-EC"/>
</dbReference>
<dbReference type="Pfam" id="PF07943">
    <property type="entry name" value="PBP5_C"/>
    <property type="match status" value="1"/>
</dbReference>
<dbReference type="Pfam" id="PF00768">
    <property type="entry name" value="Peptidase_S11"/>
    <property type="match status" value="1"/>
</dbReference>
<dbReference type="AlphaFoldDB" id="A0A011VSA1"/>
<evidence type="ECO:0000256" key="9">
    <source>
        <dbReference type="ARBA" id="ARBA00022960"/>
    </source>
</evidence>
<evidence type="ECO:0000256" key="10">
    <source>
        <dbReference type="ARBA" id="ARBA00022984"/>
    </source>
</evidence>
<evidence type="ECO:0000256" key="14">
    <source>
        <dbReference type="RuleBase" id="RU004016"/>
    </source>
</evidence>
<feature type="binding site" evidence="13">
    <location>
        <position position="230"/>
    </location>
    <ligand>
        <name>substrate</name>
    </ligand>
</feature>
<dbReference type="InterPro" id="IPR015956">
    <property type="entry name" value="Peniciliin-bd_prot_C_sf"/>
</dbReference>
<dbReference type="UniPathway" id="UPA00219"/>
<accession>A0A011VSA1</accession>
<sequence>MENIKKIFILFVCLMMLGFLVPKNTYAETVSVEDILEAMPAEEIIAVECSTGQVLMEKRSTDVCEISHLAKLMLALLAAEKIESGELSLTDTVTVSAKANSMPAPQIWLDKNEKITVEELIKAITISNANDAAVALAEYIYSSTDEAVAKMNCKAKSLCMDSTTYADVCGLDDRTRSDAADTAILASELVKYDILTPYFTSWIDHVRGGKAELVNLNRLVRTYKGITGMKACSSATAGECSVATAKRGKMEIAVVVLKCSDRTLCDDIAKKLLDMCFDVYSLYTPEISEDMLKKIPVVLGEESKVSVGFGELSAVIVPKGSSESFDISFDKEKELSAPVKKGQVCGKLVCRYGNQVIYSADLVAENGVKEKDFSFCLKILLNYLLKF</sequence>
<dbReference type="PATRIC" id="fig|1341156.4.peg.3114"/>
<keyword evidence="7" id="KW-0732">Signal</keyword>
<protein>
    <recommendedName>
        <fullName evidence="4">serine-type D-Ala-D-Ala carboxypeptidase</fullName>
        <ecNumber evidence="4">3.4.16.4</ecNumber>
    </recommendedName>
</protein>
<evidence type="ECO:0000256" key="11">
    <source>
        <dbReference type="ARBA" id="ARBA00023316"/>
    </source>
</evidence>
<evidence type="ECO:0000256" key="7">
    <source>
        <dbReference type="ARBA" id="ARBA00022729"/>
    </source>
</evidence>
<dbReference type="RefSeq" id="WP_037290282.1">
    <property type="nucleotide sequence ID" value="NZ_JEOB01000004.1"/>
</dbReference>
<dbReference type="PANTHER" id="PTHR21581:SF6">
    <property type="entry name" value="TRAFFICKING PROTEIN PARTICLE COMPLEX SUBUNIT 12"/>
    <property type="match status" value="1"/>
</dbReference>
<feature type="domain" description="Peptidase S11 D-Ala-D-Ala carboxypeptidase A C-terminal" evidence="15">
    <location>
        <begin position="277"/>
        <end position="370"/>
    </location>
</feature>
<dbReference type="InterPro" id="IPR001967">
    <property type="entry name" value="Peptidase_S11_N"/>
</dbReference>
<keyword evidence="11" id="KW-0961">Cell wall biogenesis/degradation</keyword>
<dbReference type="SMART" id="SM00936">
    <property type="entry name" value="PBP5_C"/>
    <property type="match status" value="1"/>
</dbReference>
<dbReference type="InterPro" id="IPR012338">
    <property type="entry name" value="Beta-lactam/transpept-like"/>
</dbReference>
<dbReference type="PRINTS" id="PR00725">
    <property type="entry name" value="DADACBPTASE1"/>
</dbReference>
<dbReference type="EMBL" id="JEOB01000004">
    <property type="protein sequence ID" value="EXM38101.1"/>
    <property type="molecule type" value="Genomic_DNA"/>
</dbReference>
<dbReference type="GO" id="GO:0009252">
    <property type="term" value="P:peptidoglycan biosynthetic process"/>
    <property type="evidence" value="ECO:0007669"/>
    <property type="project" value="UniProtKB-UniPathway"/>
</dbReference>
<dbReference type="InterPro" id="IPR018044">
    <property type="entry name" value="Peptidase_S11"/>
</dbReference>
<keyword evidence="8" id="KW-0378">Hydrolase</keyword>
<comment type="caution">
    <text evidence="16">The sequence shown here is derived from an EMBL/GenBank/DDBJ whole genome shotgun (WGS) entry which is preliminary data.</text>
</comment>
<comment type="function">
    <text evidence="1">Removes C-terminal D-alanyl residues from sugar-peptide cell wall precursors.</text>
</comment>
<proteinExistence type="inferred from homology"/>
<dbReference type="GO" id="GO:0006508">
    <property type="term" value="P:proteolysis"/>
    <property type="evidence" value="ECO:0007669"/>
    <property type="project" value="UniProtKB-KW"/>
</dbReference>
<comment type="catalytic activity">
    <reaction evidence="12">
        <text>Preferential cleavage: (Ac)2-L-Lys-D-Ala-|-D-Ala. Also transpeptidation of peptidyl-alanyl moieties that are N-acyl substituents of D-alanine.</text>
        <dbReference type="EC" id="3.4.16.4"/>
    </reaction>
</comment>
<dbReference type="SUPFAM" id="SSF69189">
    <property type="entry name" value="Penicillin-binding protein associated domain"/>
    <property type="match status" value="1"/>
</dbReference>
<dbReference type="Gene3D" id="2.60.410.10">
    <property type="entry name" value="D-Ala-D-Ala carboxypeptidase, C-terminal domain"/>
    <property type="match status" value="1"/>
</dbReference>
<evidence type="ECO:0000256" key="3">
    <source>
        <dbReference type="ARBA" id="ARBA00007164"/>
    </source>
</evidence>
<evidence type="ECO:0000259" key="15">
    <source>
        <dbReference type="SMART" id="SM00936"/>
    </source>
</evidence>
<keyword evidence="9" id="KW-0133">Cell shape</keyword>
<evidence type="ECO:0000256" key="13">
    <source>
        <dbReference type="PIRSR" id="PIRSR618044-2"/>
    </source>
</evidence>
<dbReference type="GO" id="GO:0008360">
    <property type="term" value="P:regulation of cell shape"/>
    <property type="evidence" value="ECO:0007669"/>
    <property type="project" value="UniProtKB-KW"/>
</dbReference>
<evidence type="ECO:0000256" key="4">
    <source>
        <dbReference type="ARBA" id="ARBA00012448"/>
    </source>
</evidence>
<keyword evidence="6" id="KW-0645">Protease</keyword>